<dbReference type="EMBL" id="CU468135">
    <property type="protein sequence ID" value="CAO98383.1"/>
    <property type="molecule type" value="Genomic_DNA"/>
</dbReference>
<feature type="transmembrane region" description="Helical" evidence="1">
    <location>
        <begin position="17"/>
        <end position="37"/>
    </location>
</feature>
<dbReference type="Proteomes" id="UP000001726">
    <property type="component" value="Chromosome"/>
</dbReference>
<organism evidence="2 3">
    <name type="scientific">Erwinia tasmaniensis (strain DSM 17950 / CFBP 7177 / CIP 109463 / NCPPB 4357 / Et1/99)</name>
    <dbReference type="NCBI Taxonomy" id="465817"/>
    <lineage>
        <taxon>Bacteria</taxon>
        <taxon>Pseudomonadati</taxon>
        <taxon>Pseudomonadota</taxon>
        <taxon>Gammaproteobacteria</taxon>
        <taxon>Enterobacterales</taxon>
        <taxon>Erwiniaceae</taxon>
        <taxon>Erwinia</taxon>
    </lineage>
</organism>
<dbReference type="STRING" id="465817.ETA_33370"/>
<sequence length="60" mass="6869">MTTATGQYKFDVKMRAVSFRGGIFNMCVTISRIVINITRSFYMMAMRLDTNAIFLTGYLT</sequence>
<evidence type="ECO:0000256" key="1">
    <source>
        <dbReference type="SAM" id="Phobius"/>
    </source>
</evidence>
<keyword evidence="1" id="KW-0812">Transmembrane</keyword>
<accession>B2VHF8</accession>
<reference evidence="2 3" key="1">
    <citation type="journal article" date="2008" name="Environ. Microbiol.">
        <title>The genome of Erwinia tasmaniensis strain Et1/99, a non-pathogenic bacterium in the genus Erwinia.</title>
        <authorList>
            <person name="Kube M."/>
            <person name="Migdoll A.M."/>
            <person name="Mueller I."/>
            <person name="Kuhl H."/>
            <person name="Beck A."/>
            <person name="Reinhardt R."/>
            <person name="Geider K."/>
        </authorList>
    </citation>
    <scope>NUCLEOTIDE SEQUENCE [LARGE SCALE GENOMIC DNA]</scope>
    <source>
        <strain evidence="3">DSM 17950 / CFBP 7177 / CIP 109463 / NCPPB 4357 / Et1/99</strain>
    </source>
</reference>
<evidence type="ECO:0000313" key="2">
    <source>
        <dbReference type="EMBL" id="CAO98383.1"/>
    </source>
</evidence>
<proteinExistence type="predicted"/>
<keyword evidence="3" id="KW-1185">Reference proteome</keyword>
<name>B2VHF8_ERWT9</name>
<dbReference type="AlphaFoldDB" id="B2VHF8"/>
<evidence type="ECO:0000313" key="3">
    <source>
        <dbReference type="Proteomes" id="UP000001726"/>
    </source>
</evidence>
<keyword evidence="1" id="KW-1133">Transmembrane helix</keyword>
<dbReference type="KEGG" id="eta:ETA_33370"/>
<dbReference type="HOGENOM" id="CLU_2934368_0_0_6"/>
<gene>
    <name evidence="2" type="ordered locus">ETA_33370</name>
</gene>
<keyword evidence="1" id="KW-0472">Membrane</keyword>
<protein>
    <submittedName>
        <fullName evidence="2">Uncharacterized protein</fullName>
    </submittedName>
</protein>